<keyword evidence="2" id="KW-0479">Metal-binding</keyword>
<evidence type="ECO:0000313" key="11">
    <source>
        <dbReference type="EMBL" id="SGZ56981.1"/>
    </source>
</evidence>
<feature type="domain" description="Zinc finger C2H2 LYAR-type" evidence="10">
    <location>
        <begin position="30"/>
        <end position="57"/>
    </location>
</feature>
<dbReference type="GO" id="GO:0005730">
    <property type="term" value="C:nucleolus"/>
    <property type="evidence" value="ECO:0007669"/>
    <property type="project" value="TreeGrafter"/>
</dbReference>
<dbReference type="PROSITE" id="PS51804">
    <property type="entry name" value="ZF_C2HC_LYAR"/>
    <property type="match status" value="2"/>
</dbReference>
<name>A0A1L0GLD0_9ASCO</name>
<dbReference type="SUPFAM" id="SSF57667">
    <property type="entry name" value="beta-beta-alpha zinc fingers"/>
    <property type="match status" value="2"/>
</dbReference>
<dbReference type="Pfam" id="PF08790">
    <property type="entry name" value="zf-LYAR"/>
    <property type="match status" value="1"/>
</dbReference>
<gene>
    <name evidence="11" type="ORF">SAMEA4029009_CIC11G00000006021</name>
</gene>
<dbReference type="EMBL" id="LT635768">
    <property type="protein sequence ID" value="SGZ56981.1"/>
    <property type="molecule type" value="Genomic_DNA"/>
</dbReference>
<evidence type="ECO:0000256" key="6">
    <source>
        <dbReference type="ARBA" id="ARBA00023242"/>
    </source>
</evidence>
<dbReference type="GO" id="GO:0008270">
    <property type="term" value="F:zinc ion binding"/>
    <property type="evidence" value="ECO:0007669"/>
    <property type="project" value="UniProtKB-KW"/>
</dbReference>
<dbReference type="GO" id="GO:0006364">
    <property type="term" value="P:rRNA processing"/>
    <property type="evidence" value="ECO:0007669"/>
    <property type="project" value="TreeGrafter"/>
</dbReference>
<dbReference type="PANTHER" id="PTHR13100:SF10">
    <property type="entry name" value="CELL GROWTH-REGULATING NUCLEOLAR PROTEIN"/>
    <property type="match status" value="1"/>
</dbReference>
<evidence type="ECO:0000256" key="2">
    <source>
        <dbReference type="ARBA" id="ARBA00022723"/>
    </source>
</evidence>
<comment type="similarity">
    <text evidence="7">Belongs to the UPF0743 family.</text>
</comment>
<keyword evidence="5" id="KW-0862">Zinc</keyword>
<proteinExistence type="inferred from homology"/>
<protein>
    <submittedName>
        <fullName evidence="11">CIC11C00000006021</fullName>
    </submittedName>
</protein>
<dbReference type="InterPro" id="IPR036236">
    <property type="entry name" value="Znf_C2H2_sf"/>
</dbReference>
<organism evidence="11 12">
    <name type="scientific">Sungouiella intermedia</name>
    <dbReference type="NCBI Taxonomy" id="45354"/>
    <lineage>
        <taxon>Eukaryota</taxon>
        <taxon>Fungi</taxon>
        <taxon>Dikarya</taxon>
        <taxon>Ascomycota</taxon>
        <taxon>Saccharomycotina</taxon>
        <taxon>Pichiomycetes</taxon>
        <taxon>Metschnikowiaceae</taxon>
        <taxon>Sungouiella</taxon>
    </lineage>
</organism>
<evidence type="ECO:0000256" key="9">
    <source>
        <dbReference type="SAM" id="Coils"/>
    </source>
</evidence>
<dbReference type="PANTHER" id="PTHR13100">
    <property type="entry name" value="CELL GROWTH-REGULATING NUCLEOLAR PROTEIN LYAR"/>
    <property type="match status" value="1"/>
</dbReference>
<dbReference type="Gene3D" id="3.30.1490.490">
    <property type="match status" value="1"/>
</dbReference>
<keyword evidence="4 8" id="KW-0863">Zinc-finger</keyword>
<dbReference type="InterPro" id="IPR014898">
    <property type="entry name" value="Znf_C2H2_LYAR"/>
</dbReference>
<dbReference type="InterPro" id="IPR039999">
    <property type="entry name" value="LYAR"/>
</dbReference>
<keyword evidence="9" id="KW-0175">Coiled coil</keyword>
<dbReference type="GO" id="GO:0003677">
    <property type="term" value="F:DNA binding"/>
    <property type="evidence" value="ECO:0007669"/>
    <property type="project" value="InterPro"/>
</dbReference>
<evidence type="ECO:0000256" key="1">
    <source>
        <dbReference type="ARBA" id="ARBA00004123"/>
    </source>
</evidence>
<evidence type="ECO:0000256" key="3">
    <source>
        <dbReference type="ARBA" id="ARBA00022737"/>
    </source>
</evidence>
<evidence type="ECO:0000313" key="12">
    <source>
        <dbReference type="Proteomes" id="UP000182259"/>
    </source>
</evidence>
<sequence>MVSFSCEVCNDTVIKKKLDQHSQRCHGAYFTCIDCSTTFSGTDYRGHTQCISEAEKYEKALYKGKKKPAKEEKKIVKEEKKDVKEVKQEKKEKSKISKQKKEKKIDLSKYSNGSLYKIIKDISKDLNKDKKDVLKQLQVAVEDGKFVVSL</sequence>
<evidence type="ECO:0000256" key="8">
    <source>
        <dbReference type="PROSITE-ProRule" id="PRU01145"/>
    </source>
</evidence>
<dbReference type="AlphaFoldDB" id="A0A1L0GLD0"/>
<evidence type="ECO:0000256" key="7">
    <source>
        <dbReference type="ARBA" id="ARBA00061084"/>
    </source>
</evidence>
<comment type="subcellular location">
    <subcellularLocation>
        <location evidence="1">Nucleus</location>
    </subcellularLocation>
</comment>
<feature type="coiled-coil region" evidence="9">
    <location>
        <begin position="69"/>
        <end position="103"/>
    </location>
</feature>
<evidence type="ECO:0000256" key="5">
    <source>
        <dbReference type="ARBA" id="ARBA00022833"/>
    </source>
</evidence>
<evidence type="ECO:0000259" key="10">
    <source>
        <dbReference type="Pfam" id="PF08790"/>
    </source>
</evidence>
<dbReference type="FunFam" id="3.30.1490.490:FF:000001">
    <property type="entry name" value="cell growth-regulating nucleolar protein-like"/>
    <property type="match status" value="1"/>
</dbReference>
<keyword evidence="6" id="KW-0539">Nucleus</keyword>
<evidence type="ECO:0000256" key="4">
    <source>
        <dbReference type="ARBA" id="ARBA00022771"/>
    </source>
</evidence>
<accession>A0A1L0GLD0</accession>
<dbReference type="GO" id="GO:0000122">
    <property type="term" value="P:negative regulation of transcription by RNA polymerase II"/>
    <property type="evidence" value="ECO:0007669"/>
    <property type="project" value="TreeGrafter"/>
</dbReference>
<reference evidence="11 12" key="1">
    <citation type="submission" date="2016-10" db="EMBL/GenBank/DDBJ databases">
        <authorList>
            <person name="de Groot N.N."/>
        </authorList>
    </citation>
    <scope>NUCLEOTIDE SEQUENCE [LARGE SCALE GENOMIC DNA]</scope>
    <source>
        <strain evidence="11 12">PYCC 4715</strain>
    </source>
</reference>
<keyword evidence="3" id="KW-0677">Repeat</keyword>
<dbReference type="Proteomes" id="UP000182259">
    <property type="component" value="Chromosome V"/>
</dbReference>